<dbReference type="RefSeq" id="WP_188720755.1">
    <property type="nucleotide sequence ID" value="NZ_BMIF01000004.1"/>
</dbReference>
<evidence type="ECO:0000313" key="1">
    <source>
        <dbReference type="EMBL" id="GGA65014.1"/>
    </source>
</evidence>
<dbReference type="EMBL" id="BMIF01000004">
    <property type="protein sequence ID" value="GGA65014.1"/>
    <property type="molecule type" value="Genomic_DNA"/>
</dbReference>
<evidence type="ECO:0000313" key="2">
    <source>
        <dbReference type="Proteomes" id="UP000636264"/>
    </source>
</evidence>
<evidence type="ECO:0008006" key="3">
    <source>
        <dbReference type="Google" id="ProtNLM"/>
    </source>
</evidence>
<protein>
    <recommendedName>
        <fullName evidence="3">Tir chaperone protein (CesT) family protein</fullName>
    </recommendedName>
</protein>
<name>A0A916RS42_9HYPH</name>
<reference evidence="1" key="2">
    <citation type="submission" date="2020-09" db="EMBL/GenBank/DDBJ databases">
        <authorList>
            <person name="Sun Q."/>
            <person name="Zhou Y."/>
        </authorList>
    </citation>
    <scope>NUCLEOTIDE SEQUENCE</scope>
    <source>
        <strain evidence="1">CGMCC 1.15320</strain>
    </source>
</reference>
<proteinExistence type="predicted"/>
<dbReference type="AlphaFoldDB" id="A0A916RS42"/>
<reference evidence="1" key="1">
    <citation type="journal article" date="2014" name="Int. J. Syst. Evol. Microbiol.">
        <title>Complete genome sequence of Corynebacterium casei LMG S-19264T (=DSM 44701T), isolated from a smear-ripened cheese.</title>
        <authorList>
            <consortium name="US DOE Joint Genome Institute (JGI-PGF)"/>
            <person name="Walter F."/>
            <person name="Albersmeier A."/>
            <person name="Kalinowski J."/>
            <person name="Ruckert C."/>
        </authorList>
    </citation>
    <scope>NUCLEOTIDE SEQUENCE</scope>
    <source>
        <strain evidence="1">CGMCC 1.15320</strain>
    </source>
</reference>
<gene>
    <name evidence="1" type="ORF">GCM10011385_18510</name>
</gene>
<dbReference type="Proteomes" id="UP000636264">
    <property type="component" value="Unassembled WGS sequence"/>
</dbReference>
<comment type="caution">
    <text evidence="1">The sequence shown here is derived from an EMBL/GenBank/DDBJ whole genome shotgun (WGS) entry which is preliminary data.</text>
</comment>
<organism evidence="1 2">
    <name type="scientific">Nitratireductor aestuarii</name>
    <dbReference type="NCBI Taxonomy" id="1735103"/>
    <lineage>
        <taxon>Bacteria</taxon>
        <taxon>Pseudomonadati</taxon>
        <taxon>Pseudomonadota</taxon>
        <taxon>Alphaproteobacteria</taxon>
        <taxon>Hyphomicrobiales</taxon>
        <taxon>Phyllobacteriaceae</taxon>
        <taxon>Nitratireductor</taxon>
    </lineage>
</organism>
<sequence length="155" mass="17230">MRRQPDVFQQTIAQFQSQTGLRLDAPAPTHSVRVMVDDICVALTDSGGTQMMLEAEIIRLSESREERTYQLYTALKANLGLVFDCSATVQRSQSEDGEYLVARAVLPYTVTASSKLMKTIEDIAGLVDFIRRTAVQVDHPAAQGPHRHPNLIFPV</sequence>
<accession>A0A916RS42</accession>
<keyword evidence="2" id="KW-1185">Reference proteome</keyword>